<feature type="compositionally biased region" description="Low complexity" evidence="1">
    <location>
        <begin position="554"/>
        <end position="563"/>
    </location>
</feature>
<feature type="region of interest" description="Disordered" evidence="1">
    <location>
        <begin position="147"/>
        <end position="208"/>
    </location>
</feature>
<accession>A0ABQ7GCF7</accession>
<evidence type="ECO:0000313" key="2">
    <source>
        <dbReference type="EMBL" id="KAF5832282.1"/>
    </source>
</evidence>
<keyword evidence="3" id="KW-1185">Reference proteome</keyword>
<sequence>MLERAMQEDPARCEWLLACLITAVQHASEAGLQDFAGARAPVASEQRGPGPATAASSTPTLTSSSNTTTATNDNSNTTITGSRVLGQGGSHTVHDGGVLWPPGTAPSLRSSCSDHRTARQASLVATVMRQLGAAAVQTLGSSLLLSPGRQAGAGSHGRDKSAGTGAAGRGTSESHGSSISTGEQAGAGSHGTVHAQQHGGPQRGASRGHTELARSACLVQSLECMAGLLEHGSTCLGEYGSSCPGEGGTAGSSMHATAAVSLMAAAGLLEGLEVQLRQLYSPTQAHIRNQLELTTRRLVQPLRLALDTAACARLMRSHTLGSCPFPPNPSDQYSSFPPCQSPTDQGLSGSSSCHQTSSVQTISHTSEQFLRARRSGQSLASFVWPELVGAQGLTDACAVHAVHAVPPLASPLLTAMVQQGRELLPWVAGIIASRLLALPQLMHALLPSSQHPFFVQQALQQRPASTPAVAAGGAAAASHLREVLLRSMLPSLAACALLECSLGLDVLALLVLEAAPPEAANAWLQGLAAGDDPLFHDAPALARCIVNAVVHPPLSQSPPSSSPRNKPTATSKGAPDGALSQAAHPQAPSAGIAQGEHGARGSQEWDYRGSEVVRVCQNVGLQSLLEALQRGGARASARYALVALHAPPCWLSSLNGAALRDLMDRLFVSAVAPLPALLSAWPKMDIQGDPVHGPKVSHGRPPTQQHAGHHHQQQQNLRHPQQHGMHHQQQQNLPHSQLFRAISEGCCRSRASARMLLLLGHLQFCRVQLPMLAGLIRRLVWEVVQEPVGCAAFLDGMPSYQELLQPVFGVGAPTGGSQGVATTTGGTSGVDSSSGVGKGSVQGVMPVWMADAVLGARMLFLLPIAATCVSRVSCPHEAAEQLLPFLYLLHDFHMPLSGTALSAVWPCRRRWQSRCSLFFTHCSPFPHATVCDHLLQCRAILSLQVEQPLLPLLPTLLFPL</sequence>
<protein>
    <submittedName>
        <fullName evidence="2">Uncharacterized protein</fullName>
    </submittedName>
</protein>
<gene>
    <name evidence="2" type="ORF">DUNSADRAFT_11847</name>
</gene>
<comment type="caution">
    <text evidence="2">The sequence shown here is derived from an EMBL/GenBank/DDBJ whole genome shotgun (WGS) entry which is preliminary data.</text>
</comment>
<dbReference type="EMBL" id="MU069884">
    <property type="protein sequence ID" value="KAF5832282.1"/>
    <property type="molecule type" value="Genomic_DNA"/>
</dbReference>
<name>A0ABQ7GCF7_DUNSA</name>
<feature type="region of interest" description="Disordered" evidence="1">
    <location>
        <begin position="554"/>
        <end position="604"/>
    </location>
</feature>
<feature type="region of interest" description="Disordered" evidence="1">
    <location>
        <begin position="331"/>
        <end position="356"/>
    </location>
</feature>
<feature type="compositionally biased region" description="Polar residues" evidence="1">
    <location>
        <begin position="173"/>
        <end position="183"/>
    </location>
</feature>
<proteinExistence type="predicted"/>
<feature type="region of interest" description="Disordered" evidence="1">
    <location>
        <begin position="40"/>
        <end position="113"/>
    </location>
</feature>
<evidence type="ECO:0000256" key="1">
    <source>
        <dbReference type="SAM" id="MobiDB-lite"/>
    </source>
</evidence>
<evidence type="ECO:0000313" key="3">
    <source>
        <dbReference type="Proteomes" id="UP000815325"/>
    </source>
</evidence>
<organism evidence="2 3">
    <name type="scientific">Dunaliella salina</name>
    <name type="common">Green alga</name>
    <name type="synonym">Protococcus salinus</name>
    <dbReference type="NCBI Taxonomy" id="3046"/>
    <lineage>
        <taxon>Eukaryota</taxon>
        <taxon>Viridiplantae</taxon>
        <taxon>Chlorophyta</taxon>
        <taxon>core chlorophytes</taxon>
        <taxon>Chlorophyceae</taxon>
        <taxon>CS clade</taxon>
        <taxon>Chlamydomonadales</taxon>
        <taxon>Dunaliellaceae</taxon>
        <taxon>Dunaliella</taxon>
    </lineage>
</organism>
<dbReference type="Proteomes" id="UP000815325">
    <property type="component" value="Unassembled WGS sequence"/>
</dbReference>
<feature type="compositionally biased region" description="Low complexity" evidence="1">
    <location>
        <begin position="52"/>
        <end position="80"/>
    </location>
</feature>
<feature type="region of interest" description="Disordered" evidence="1">
    <location>
        <begin position="688"/>
        <end position="733"/>
    </location>
</feature>
<reference evidence="2" key="1">
    <citation type="submission" date="2017-08" db="EMBL/GenBank/DDBJ databases">
        <authorList>
            <person name="Polle J.E."/>
            <person name="Barry K."/>
            <person name="Cushman J."/>
            <person name="Schmutz J."/>
            <person name="Tran D."/>
            <person name="Hathwaick L.T."/>
            <person name="Yim W.C."/>
            <person name="Jenkins J."/>
            <person name="Mckie-Krisberg Z.M."/>
            <person name="Prochnik S."/>
            <person name="Lindquist E."/>
            <person name="Dockter R.B."/>
            <person name="Adam C."/>
            <person name="Molina H."/>
            <person name="Bunkerborg J."/>
            <person name="Jin E."/>
            <person name="Buchheim M."/>
            <person name="Magnuson J."/>
        </authorList>
    </citation>
    <scope>NUCLEOTIDE SEQUENCE</scope>
    <source>
        <strain evidence="2">CCAP 19/18</strain>
    </source>
</reference>